<dbReference type="FunFam" id="3.30.428.10:FF:000011">
    <property type="entry name" value="Fragile histidine triad"/>
    <property type="match status" value="1"/>
</dbReference>
<dbReference type="InterPro" id="IPR011146">
    <property type="entry name" value="HIT-like"/>
</dbReference>
<evidence type="ECO:0000256" key="1">
    <source>
        <dbReference type="ARBA" id="ARBA00022741"/>
    </source>
</evidence>
<feature type="site" description="Important for induction of apoptosis" evidence="5">
    <location>
        <position position="122"/>
    </location>
</feature>
<evidence type="ECO:0000256" key="2">
    <source>
        <dbReference type="ARBA" id="ARBA00022801"/>
    </source>
</evidence>
<dbReference type="Proteomes" id="UP001054902">
    <property type="component" value="Unassembled WGS sequence"/>
</dbReference>
<keyword evidence="2 7" id="KW-0378">Hydrolase</keyword>
<feature type="binding site" evidence="4">
    <location>
        <position position="35"/>
    </location>
    <ligand>
        <name>substrate</name>
    </ligand>
</feature>
<dbReference type="PROSITE" id="PS00892">
    <property type="entry name" value="HIT_1"/>
    <property type="match status" value="1"/>
</dbReference>
<dbReference type="Pfam" id="PF01230">
    <property type="entry name" value="HIT"/>
    <property type="match status" value="1"/>
</dbReference>
<evidence type="ECO:0000313" key="9">
    <source>
        <dbReference type="EMBL" id="GFH57674.1"/>
    </source>
</evidence>
<evidence type="ECO:0000313" key="10">
    <source>
        <dbReference type="Proteomes" id="UP001054902"/>
    </source>
</evidence>
<evidence type="ECO:0000256" key="7">
    <source>
        <dbReference type="RuleBase" id="RU366076"/>
    </source>
</evidence>
<evidence type="ECO:0000256" key="4">
    <source>
        <dbReference type="PIRSR" id="PIRSR639383-2"/>
    </source>
</evidence>
<keyword evidence="10" id="KW-1185">Reference proteome</keyword>
<feature type="binding site" evidence="4">
    <location>
        <begin position="97"/>
        <end position="100"/>
    </location>
    <ligand>
        <name>substrate</name>
    </ligand>
</feature>
<reference evidence="9 10" key="1">
    <citation type="journal article" date="2021" name="Sci. Rep.">
        <title>The genome of the diatom Chaetoceros tenuissimus carries an ancient integrated fragment of an extant virus.</title>
        <authorList>
            <person name="Hongo Y."/>
            <person name="Kimura K."/>
            <person name="Takaki Y."/>
            <person name="Yoshida Y."/>
            <person name="Baba S."/>
            <person name="Kobayashi G."/>
            <person name="Nagasaki K."/>
            <person name="Hano T."/>
            <person name="Tomaru Y."/>
        </authorList>
    </citation>
    <scope>NUCLEOTIDE SEQUENCE [LARGE SCALE GENOMIC DNA]</scope>
    <source>
        <strain evidence="9 10">NIES-3715</strain>
    </source>
</reference>
<evidence type="ECO:0000259" key="8">
    <source>
        <dbReference type="PROSITE" id="PS51084"/>
    </source>
</evidence>
<evidence type="ECO:0000256" key="3">
    <source>
        <dbReference type="PIRSR" id="PIRSR639383-1"/>
    </source>
</evidence>
<dbReference type="AlphaFoldDB" id="A0AAD3D7Y9"/>
<dbReference type="PANTHER" id="PTHR46243:SF1">
    <property type="entry name" value="BIS(5'-ADENOSYL)-TRIPHOSPHATASE"/>
    <property type="match status" value="1"/>
</dbReference>
<dbReference type="EC" id="3.6.1.29" evidence="7"/>
<protein>
    <recommendedName>
        <fullName evidence="7">Bis(5'-adenosyl)-triphosphatase</fullName>
        <ecNumber evidence="7">3.6.1.29</ecNumber>
    </recommendedName>
</protein>
<comment type="caution">
    <text evidence="9">The sequence shown here is derived from an EMBL/GenBank/DDBJ whole genome shotgun (WGS) entry which is preliminary data.</text>
</comment>
<keyword evidence="1 7" id="KW-0547">Nucleotide-binding</keyword>
<name>A0AAD3D7Y9_9STRA</name>
<dbReference type="InterPro" id="IPR036265">
    <property type="entry name" value="HIT-like_sf"/>
</dbReference>
<dbReference type="PANTHER" id="PTHR46243">
    <property type="entry name" value="BIS(5'-ADENOSYL)-TRIPHOSPHATASE"/>
    <property type="match status" value="1"/>
</dbReference>
<dbReference type="CDD" id="cd01275">
    <property type="entry name" value="FHIT"/>
    <property type="match status" value="1"/>
</dbReference>
<organism evidence="9 10">
    <name type="scientific">Chaetoceros tenuissimus</name>
    <dbReference type="NCBI Taxonomy" id="426638"/>
    <lineage>
        <taxon>Eukaryota</taxon>
        <taxon>Sar</taxon>
        <taxon>Stramenopiles</taxon>
        <taxon>Ochrophyta</taxon>
        <taxon>Bacillariophyta</taxon>
        <taxon>Coscinodiscophyceae</taxon>
        <taxon>Chaetocerotophycidae</taxon>
        <taxon>Chaetocerotales</taxon>
        <taxon>Chaetocerotaceae</taxon>
        <taxon>Chaetoceros</taxon>
    </lineage>
</organism>
<gene>
    <name evidence="9" type="ORF">CTEN210_14150</name>
</gene>
<accession>A0AAD3D7Y9</accession>
<feature type="binding site" evidence="4">
    <location>
        <position position="91"/>
    </location>
    <ligand>
        <name>substrate</name>
    </ligand>
</feature>
<dbReference type="InterPro" id="IPR019808">
    <property type="entry name" value="Histidine_triad_CS"/>
</dbReference>
<sequence length="175" mass="20113">MASLQDDQLIFGKFKIDKSQIFYESPLKLTNGIVNLRPIVLGHVLVIPKRITPKLADLTDEEYDDLWRSARIIQKALESHYNATGFNVAVQDGRSAGQSVPHVHIHILPRKEGDFERNDDVYDALEVWAPTEAMVEEKMNNKAGLEVPDDEDRKDRTMKMMEDECMIYRKLLEGK</sequence>
<feature type="domain" description="HIT" evidence="8">
    <location>
        <begin position="33"/>
        <end position="117"/>
    </location>
</feature>
<evidence type="ECO:0000256" key="5">
    <source>
        <dbReference type="PIRSR" id="PIRSR639383-3"/>
    </source>
</evidence>
<comment type="catalytic activity">
    <reaction evidence="7">
        <text>P(1),P(3)-bis(5'-adenosyl) triphosphate + H2O = AMP + ADP + 2 H(+)</text>
        <dbReference type="Rhea" id="RHEA:13893"/>
        <dbReference type="ChEBI" id="CHEBI:15377"/>
        <dbReference type="ChEBI" id="CHEBI:15378"/>
        <dbReference type="ChEBI" id="CHEBI:58529"/>
        <dbReference type="ChEBI" id="CHEBI:456215"/>
        <dbReference type="ChEBI" id="CHEBI:456216"/>
        <dbReference type="EC" id="3.6.1.29"/>
    </reaction>
</comment>
<dbReference type="GO" id="GO:0047710">
    <property type="term" value="F:bis(5'-adenosyl)-triphosphatase activity"/>
    <property type="evidence" value="ECO:0007669"/>
    <property type="project" value="UniProtKB-UniRule"/>
</dbReference>
<comment type="cofactor">
    <cofactor evidence="7">
        <name>Mn(2+)</name>
        <dbReference type="ChEBI" id="CHEBI:29035"/>
    </cofactor>
</comment>
<dbReference type="SUPFAM" id="SSF54197">
    <property type="entry name" value="HIT-like"/>
    <property type="match status" value="1"/>
</dbReference>
<dbReference type="EMBL" id="BLLK01000058">
    <property type="protein sequence ID" value="GFH57674.1"/>
    <property type="molecule type" value="Genomic_DNA"/>
</dbReference>
<dbReference type="InterPro" id="IPR039383">
    <property type="entry name" value="FHIT"/>
</dbReference>
<feature type="short sequence motif" description="Histidine triad motif" evidence="6">
    <location>
        <begin position="102"/>
        <end position="106"/>
    </location>
</feature>
<dbReference type="PROSITE" id="PS51084">
    <property type="entry name" value="HIT_2"/>
    <property type="match status" value="1"/>
</dbReference>
<proteinExistence type="predicted"/>
<evidence type="ECO:0000256" key="6">
    <source>
        <dbReference type="PROSITE-ProRule" id="PRU00464"/>
    </source>
</evidence>
<dbReference type="GO" id="GO:0000166">
    <property type="term" value="F:nucleotide binding"/>
    <property type="evidence" value="ECO:0007669"/>
    <property type="project" value="UniProtKB-KW"/>
</dbReference>
<dbReference type="InterPro" id="IPR051884">
    <property type="entry name" value="Bis(5'-adenosyl)-TPase_reg"/>
</dbReference>
<feature type="binding site" evidence="4">
    <location>
        <position position="106"/>
    </location>
    <ligand>
        <name>substrate</name>
    </ligand>
</feature>
<feature type="active site" description="Tele-AMP-histidine intermediate" evidence="3">
    <location>
        <position position="104"/>
    </location>
</feature>
<dbReference type="Gene3D" id="3.30.428.10">
    <property type="entry name" value="HIT-like"/>
    <property type="match status" value="1"/>
</dbReference>